<dbReference type="EMBL" id="JAGMWT010000007">
    <property type="protein sequence ID" value="KAH7125259.1"/>
    <property type="molecule type" value="Genomic_DNA"/>
</dbReference>
<dbReference type="PANTHER" id="PTHR22684:SF0">
    <property type="entry name" value="RIBOSOME QUALITY CONTROL COMPLEX SUBUNIT TCF25"/>
    <property type="match status" value="1"/>
</dbReference>
<dbReference type="OrthoDB" id="205993at2759"/>
<dbReference type="Proteomes" id="UP000700596">
    <property type="component" value="Unassembled WGS sequence"/>
</dbReference>
<organism evidence="2 3">
    <name type="scientific">Dendryphion nanum</name>
    <dbReference type="NCBI Taxonomy" id="256645"/>
    <lineage>
        <taxon>Eukaryota</taxon>
        <taxon>Fungi</taxon>
        <taxon>Dikarya</taxon>
        <taxon>Ascomycota</taxon>
        <taxon>Pezizomycotina</taxon>
        <taxon>Dothideomycetes</taxon>
        <taxon>Pleosporomycetidae</taxon>
        <taxon>Pleosporales</taxon>
        <taxon>Torulaceae</taxon>
        <taxon>Dendryphion</taxon>
    </lineage>
</organism>
<feature type="compositionally biased region" description="Basic residues" evidence="1">
    <location>
        <begin position="87"/>
        <end position="100"/>
    </location>
</feature>
<dbReference type="InterPro" id="IPR006994">
    <property type="entry name" value="TCF25/Rqc1"/>
</dbReference>
<name>A0A9P9DSN9_9PLEO</name>
<feature type="compositionally biased region" description="Basic and acidic residues" evidence="1">
    <location>
        <begin position="101"/>
        <end position="117"/>
    </location>
</feature>
<feature type="compositionally biased region" description="Basic and acidic residues" evidence="1">
    <location>
        <begin position="9"/>
        <end position="19"/>
    </location>
</feature>
<keyword evidence="3" id="KW-1185">Reference proteome</keyword>
<accession>A0A9P9DSN9</accession>
<feature type="compositionally biased region" description="Acidic residues" evidence="1">
    <location>
        <begin position="54"/>
        <end position="66"/>
    </location>
</feature>
<reference evidence="2" key="1">
    <citation type="journal article" date="2021" name="Nat. Commun.">
        <title>Genetic determinants of endophytism in the Arabidopsis root mycobiome.</title>
        <authorList>
            <person name="Mesny F."/>
            <person name="Miyauchi S."/>
            <person name="Thiergart T."/>
            <person name="Pickel B."/>
            <person name="Atanasova L."/>
            <person name="Karlsson M."/>
            <person name="Huettel B."/>
            <person name="Barry K.W."/>
            <person name="Haridas S."/>
            <person name="Chen C."/>
            <person name="Bauer D."/>
            <person name="Andreopoulos W."/>
            <person name="Pangilinan J."/>
            <person name="LaButti K."/>
            <person name="Riley R."/>
            <person name="Lipzen A."/>
            <person name="Clum A."/>
            <person name="Drula E."/>
            <person name="Henrissat B."/>
            <person name="Kohler A."/>
            <person name="Grigoriev I.V."/>
            <person name="Martin F.M."/>
            <person name="Hacquard S."/>
        </authorList>
    </citation>
    <scope>NUCLEOTIDE SEQUENCE</scope>
    <source>
        <strain evidence="2">MPI-CAGE-CH-0243</strain>
    </source>
</reference>
<dbReference type="Pfam" id="PF04910">
    <property type="entry name" value="Tcf25"/>
    <property type="match status" value="1"/>
</dbReference>
<feature type="region of interest" description="Disordered" evidence="1">
    <location>
        <begin position="191"/>
        <end position="218"/>
    </location>
</feature>
<evidence type="ECO:0000313" key="2">
    <source>
        <dbReference type="EMBL" id="KAH7125259.1"/>
    </source>
</evidence>
<feature type="compositionally biased region" description="Acidic residues" evidence="1">
    <location>
        <begin position="26"/>
        <end position="35"/>
    </location>
</feature>
<sequence>MSTRALRRAQKELEERRQLEQLAQENDQDDSEEEPAPTSQTKASLFAMLGGVNDNEDEDDEEEEDNVEPRTSDDAEETEKSVPAPRSSKKSKKKKKKGRGKAKETKQVKDSETDKAVSSKLTSDMDEIDRALLSLNLTSQGASSNADTDSLTTAVNVELQQAYEALAIDTQYLHAANEMRKLFGRAAFQHEDEQPARQRGRGQQQGLAGGRNAPGGRNLASIGLRRNIFIQGKEEWPRATLGGLGMELVEKRSDGTVEYRFIHTTSYQRVQKEFEGCVASMDPQRMLHLLHYNPSHISTLLQVSEIAKQQRDSAAAGDYLERALFNFGRAIHSTFSTNLSQGKARLDFRRPENREFWLAGWRYISTLGVRATWRTAFEWSKLLLSLSPEEDPYCIRLMIDQLAIRGRALQQLVDLVDSDHLQRAWKIPPNLAFSVALAHDALKNPEKARSSLQLAMKAYPWVASGLCKELEISPTPKTIWGILPNNDFQQLLQQLYVTKAKSLWDTTAGTSLLVEVAYSFDQPLGPGDNPYWLQHIDERNLARHVILSEDQSLISLLDPRFKELYTSVSDPLPPVDSVLSYQEEVIDRNKLLADLDRLRTYFTSINLTTDLESYRDRPEEGRAIFIRALEEQGTNIEEFRLNTHLVQVLRRQLHELGVEVIFQAADHEQSGSASDNE</sequence>
<dbReference type="PANTHER" id="PTHR22684">
    <property type="entry name" value="NULP1-RELATED"/>
    <property type="match status" value="1"/>
</dbReference>
<gene>
    <name evidence="2" type="ORF">B0J11DRAFT_434868</name>
</gene>
<dbReference type="GO" id="GO:1990116">
    <property type="term" value="P:ribosome-associated ubiquitin-dependent protein catabolic process"/>
    <property type="evidence" value="ECO:0007669"/>
    <property type="project" value="TreeGrafter"/>
</dbReference>
<proteinExistence type="predicted"/>
<dbReference type="GO" id="GO:0072344">
    <property type="term" value="P:rescue of stalled ribosome"/>
    <property type="evidence" value="ECO:0007669"/>
    <property type="project" value="TreeGrafter"/>
</dbReference>
<evidence type="ECO:0000313" key="3">
    <source>
        <dbReference type="Proteomes" id="UP000700596"/>
    </source>
</evidence>
<comment type="caution">
    <text evidence="2">The sequence shown here is derived from an EMBL/GenBank/DDBJ whole genome shotgun (WGS) entry which is preliminary data.</text>
</comment>
<feature type="region of interest" description="Disordered" evidence="1">
    <location>
        <begin position="1"/>
        <end position="121"/>
    </location>
</feature>
<protein>
    <submittedName>
        <fullName evidence="2">Nulp1-pending protein-like protein</fullName>
    </submittedName>
</protein>
<dbReference type="AlphaFoldDB" id="A0A9P9DSN9"/>
<evidence type="ECO:0000256" key="1">
    <source>
        <dbReference type="SAM" id="MobiDB-lite"/>
    </source>
</evidence>
<dbReference type="GO" id="GO:1990112">
    <property type="term" value="C:RQC complex"/>
    <property type="evidence" value="ECO:0007669"/>
    <property type="project" value="TreeGrafter"/>
</dbReference>